<protein>
    <recommendedName>
        <fullName evidence="3">Heme-binding protein</fullName>
    </recommendedName>
</protein>
<gene>
    <name evidence="1" type="ORF">OPDIPICF_00545</name>
</gene>
<dbReference type="PANTHER" id="PTHR34309:SF1">
    <property type="entry name" value="PROTEIN GLCG"/>
    <property type="match status" value="1"/>
</dbReference>
<name>A0A5S9N468_9GAMM</name>
<dbReference type="Pfam" id="PF03928">
    <property type="entry name" value="HbpS-like"/>
    <property type="match status" value="1"/>
</dbReference>
<dbReference type="Proteomes" id="UP000441399">
    <property type="component" value="Unassembled WGS sequence"/>
</dbReference>
<reference evidence="1 2" key="1">
    <citation type="submission" date="2019-11" db="EMBL/GenBank/DDBJ databases">
        <authorList>
            <person name="Holert J."/>
        </authorList>
    </citation>
    <scope>NUCLEOTIDE SEQUENCE [LARGE SCALE GENOMIC DNA]</scope>
    <source>
        <strain evidence="1">SB11_3</strain>
    </source>
</reference>
<sequence length="138" mass="14106">MDIINRPQIGYRSALALVDAALTTAEAMGIQICACVVDVSGRVVAQATMNNAPHIAEELCLRKARTALLGISSAQFAEAVGSTGSIAQSMLHVDLTLLGGGLPILVDSISVGAFAVGGATVDQDVECANRALAQLLSE</sequence>
<evidence type="ECO:0008006" key="3">
    <source>
        <dbReference type="Google" id="ProtNLM"/>
    </source>
</evidence>
<dbReference type="InterPro" id="IPR038084">
    <property type="entry name" value="PduO/GlcC-like_sf"/>
</dbReference>
<evidence type="ECO:0000313" key="2">
    <source>
        <dbReference type="Proteomes" id="UP000441399"/>
    </source>
</evidence>
<dbReference type="InterPro" id="IPR052517">
    <property type="entry name" value="GlcG_carb_metab_protein"/>
</dbReference>
<dbReference type="OrthoDB" id="1684899at2"/>
<dbReference type="SUPFAM" id="SSF143744">
    <property type="entry name" value="GlcG-like"/>
    <property type="match status" value="1"/>
</dbReference>
<dbReference type="Gene3D" id="3.30.450.150">
    <property type="entry name" value="Haem-degrading domain"/>
    <property type="match status" value="1"/>
</dbReference>
<organism evidence="1 2">
    <name type="scientific">BD1-7 clade bacterium</name>
    <dbReference type="NCBI Taxonomy" id="2029982"/>
    <lineage>
        <taxon>Bacteria</taxon>
        <taxon>Pseudomonadati</taxon>
        <taxon>Pseudomonadota</taxon>
        <taxon>Gammaproteobacteria</taxon>
        <taxon>Cellvibrionales</taxon>
        <taxon>Spongiibacteraceae</taxon>
        <taxon>BD1-7 clade</taxon>
    </lineage>
</organism>
<accession>A0A5S9N468</accession>
<proteinExistence type="predicted"/>
<dbReference type="PANTHER" id="PTHR34309">
    <property type="entry name" value="SLR1406 PROTEIN"/>
    <property type="match status" value="1"/>
</dbReference>
<dbReference type="InterPro" id="IPR005624">
    <property type="entry name" value="PduO/GlcC-like"/>
</dbReference>
<evidence type="ECO:0000313" key="1">
    <source>
        <dbReference type="EMBL" id="CAA0083526.1"/>
    </source>
</evidence>
<dbReference type="AlphaFoldDB" id="A0A5S9N468"/>
<dbReference type="EMBL" id="CACSIO010000001">
    <property type="protein sequence ID" value="CAA0083526.1"/>
    <property type="molecule type" value="Genomic_DNA"/>
</dbReference>
<keyword evidence="2" id="KW-1185">Reference proteome</keyword>